<keyword evidence="1" id="KW-1133">Transmembrane helix</keyword>
<keyword evidence="3" id="KW-1185">Reference proteome</keyword>
<evidence type="ECO:0000256" key="1">
    <source>
        <dbReference type="SAM" id="Phobius"/>
    </source>
</evidence>
<sequence length="265" mass="29607">MTRAAKSFTAVVFFIGTIAAVSFGVWMVAIPEELIVNWIKASVEKPLLIEVNDLRKESLFTVKIKDVRLLLSKNNDVIVLNDCTIRINPVFLPFHTVRVYFNAGVSGGYIKGSGIIKKDLISVNGHMDDIELSGLNYLKKHSLKGHGIFSGDFTFYKGAGELAFKIRDFTFNDLYSHGIYLPLKYFNVINGLLVLKDEHLTAESVTFSGVGIYARIKGKLAKGSINMQIDVMPEDNFPDKSKLALIKNYEVSPGVYSIAVKKWLY</sequence>
<keyword evidence="1" id="KW-0472">Membrane</keyword>
<evidence type="ECO:0008006" key="4">
    <source>
        <dbReference type="Google" id="ProtNLM"/>
    </source>
</evidence>
<dbReference type="InterPro" id="IPR030925">
    <property type="entry name" value="T2SS_GspN_Lepto"/>
</dbReference>
<accession>A0A0F3GV83</accession>
<evidence type="ECO:0000313" key="3">
    <source>
        <dbReference type="Proteomes" id="UP000033423"/>
    </source>
</evidence>
<comment type="caution">
    <text evidence="2">The sequence shown here is derived from an EMBL/GenBank/DDBJ whole genome shotgun (WGS) entry which is preliminary data.</text>
</comment>
<dbReference type="EMBL" id="LACI01001375">
    <property type="protein sequence ID" value="KJU84598.1"/>
    <property type="molecule type" value="Genomic_DNA"/>
</dbReference>
<reference evidence="2 3" key="1">
    <citation type="submission" date="2015-02" db="EMBL/GenBank/DDBJ databases">
        <title>Single-cell genomics of uncultivated deep-branching MTB reveals a conserved set of magnetosome genes.</title>
        <authorList>
            <person name="Kolinko S."/>
            <person name="Richter M."/>
            <person name="Glockner F.O."/>
            <person name="Brachmann A."/>
            <person name="Schuler D."/>
        </authorList>
    </citation>
    <scope>NUCLEOTIDE SEQUENCE [LARGE SCALE GENOMIC DNA]</scope>
    <source>
        <strain evidence="2">TM-1</strain>
    </source>
</reference>
<dbReference type="Proteomes" id="UP000033423">
    <property type="component" value="Unassembled WGS sequence"/>
</dbReference>
<proteinExistence type="predicted"/>
<keyword evidence="1" id="KW-0812">Transmembrane</keyword>
<evidence type="ECO:0000313" key="2">
    <source>
        <dbReference type="EMBL" id="KJU84598.1"/>
    </source>
</evidence>
<dbReference type="NCBIfam" id="TIGR04411">
    <property type="entry name" value="T2SS_GspN_Lepto"/>
    <property type="match status" value="1"/>
</dbReference>
<dbReference type="AlphaFoldDB" id="A0A0F3GV83"/>
<protein>
    <recommendedName>
        <fullName evidence="4">Type II secretion system protein GspN</fullName>
    </recommendedName>
</protein>
<organism evidence="2 3">
    <name type="scientific">Candidatus Magnetobacterium bavaricum</name>
    <dbReference type="NCBI Taxonomy" id="29290"/>
    <lineage>
        <taxon>Bacteria</taxon>
        <taxon>Pseudomonadati</taxon>
        <taxon>Nitrospirota</taxon>
        <taxon>Thermodesulfovibrionia</taxon>
        <taxon>Thermodesulfovibrionales</taxon>
        <taxon>Candidatus Magnetobacteriaceae</taxon>
        <taxon>Candidatus Magnetobacterium</taxon>
    </lineage>
</organism>
<gene>
    <name evidence="2" type="ORF">MBAV_003211</name>
</gene>
<feature type="transmembrane region" description="Helical" evidence="1">
    <location>
        <begin position="7"/>
        <end position="29"/>
    </location>
</feature>
<name>A0A0F3GV83_9BACT</name>